<keyword evidence="7" id="KW-1185">Reference proteome</keyword>
<dbReference type="SUPFAM" id="SSF48484">
    <property type="entry name" value="Lipoxigenase"/>
    <property type="match status" value="1"/>
</dbReference>
<dbReference type="Pfam" id="PF00305">
    <property type="entry name" value="Lipoxygenase"/>
    <property type="match status" value="1"/>
</dbReference>
<evidence type="ECO:0000256" key="1">
    <source>
        <dbReference type="ARBA" id="ARBA00022723"/>
    </source>
</evidence>
<dbReference type="GO" id="GO:0034440">
    <property type="term" value="P:lipid oxidation"/>
    <property type="evidence" value="ECO:0007669"/>
    <property type="project" value="InterPro"/>
</dbReference>
<evidence type="ECO:0000313" key="6">
    <source>
        <dbReference type="EMBL" id="VVA98731.1"/>
    </source>
</evidence>
<reference evidence="6" key="1">
    <citation type="submission" date="2019-07" db="EMBL/GenBank/DDBJ databases">
        <authorList>
            <person name="Dittberner H."/>
        </authorList>
    </citation>
    <scope>NUCLEOTIDE SEQUENCE [LARGE SCALE GENOMIC DNA]</scope>
</reference>
<dbReference type="EMBL" id="CABITT030000003">
    <property type="protein sequence ID" value="VVA98731.1"/>
    <property type="molecule type" value="Genomic_DNA"/>
</dbReference>
<evidence type="ECO:0000256" key="4">
    <source>
        <dbReference type="SAM" id="MobiDB-lite"/>
    </source>
</evidence>
<feature type="compositionally biased region" description="Polar residues" evidence="4">
    <location>
        <begin position="38"/>
        <end position="55"/>
    </location>
</feature>
<comment type="caution">
    <text evidence="6">The sequence shown here is derived from an EMBL/GenBank/DDBJ whole genome shotgun (WGS) entry which is preliminary data.</text>
</comment>
<dbReference type="InterPro" id="IPR013819">
    <property type="entry name" value="LipOase_C"/>
</dbReference>
<evidence type="ECO:0000256" key="3">
    <source>
        <dbReference type="ARBA" id="ARBA00023002"/>
    </source>
</evidence>
<dbReference type="GO" id="GO:0046872">
    <property type="term" value="F:metal ion binding"/>
    <property type="evidence" value="ECO:0007669"/>
    <property type="project" value="UniProtKB-KW"/>
</dbReference>
<accession>A0A565BBN8</accession>
<gene>
    <name evidence="6" type="ORF">ANE_LOCUS9176</name>
</gene>
<dbReference type="PANTHER" id="PTHR11771">
    <property type="entry name" value="LIPOXYGENASE"/>
    <property type="match status" value="1"/>
</dbReference>
<evidence type="ECO:0000313" key="7">
    <source>
        <dbReference type="Proteomes" id="UP000489600"/>
    </source>
</evidence>
<protein>
    <recommendedName>
        <fullName evidence="5">Lipoxygenase domain-containing protein</fullName>
    </recommendedName>
</protein>
<dbReference type="InterPro" id="IPR036226">
    <property type="entry name" value="LipOase_C_sf"/>
</dbReference>
<keyword evidence="3" id="KW-0560">Oxidoreductase</keyword>
<dbReference type="PROSITE" id="PS51393">
    <property type="entry name" value="LIPOXYGENASE_3"/>
    <property type="match status" value="1"/>
</dbReference>
<keyword evidence="1" id="KW-0479">Metal-binding</keyword>
<dbReference type="AlphaFoldDB" id="A0A565BBN8"/>
<organism evidence="6 7">
    <name type="scientific">Arabis nemorensis</name>
    <dbReference type="NCBI Taxonomy" id="586526"/>
    <lineage>
        <taxon>Eukaryota</taxon>
        <taxon>Viridiplantae</taxon>
        <taxon>Streptophyta</taxon>
        <taxon>Embryophyta</taxon>
        <taxon>Tracheophyta</taxon>
        <taxon>Spermatophyta</taxon>
        <taxon>Magnoliopsida</taxon>
        <taxon>eudicotyledons</taxon>
        <taxon>Gunneridae</taxon>
        <taxon>Pentapetalae</taxon>
        <taxon>rosids</taxon>
        <taxon>malvids</taxon>
        <taxon>Brassicales</taxon>
        <taxon>Brassicaceae</taxon>
        <taxon>Arabideae</taxon>
        <taxon>Arabis</taxon>
    </lineage>
</organism>
<name>A0A565BBN8_9BRAS</name>
<feature type="region of interest" description="Disordered" evidence="4">
    <location>
        <begin position="99"/>
        <end position="138"/>
    </location>
</feature>
<feature type="region of interest" description="Disordered" evidence="4">
    <location>
        <begin position="38"/>
        <end position="62"/>
    </location>
</feature>
<proteinExistence type="predicted"/>
<dbReference type="InterPro" id="IPR000907">
    <property type="entry name" value="LipOase"/>
</dbReference>
<dbReference type="Gene3D" id="3.10.450.60">
    <property type="match status" value="1"/>
</dbReference>
<keyword evidence="2" id="KW-0223">Dioxygenase</keyword>
<feature type="compositionally biased region" description="Basic and acidic residues" evidence="4">
    <location>
        <begin position="115"/>
        <end position="125"/>
    </location>
</feature>
<dbReference type="Proteomes" id="UP000489600">
    <property type="component" value="Unassembled WGS sequence"/>
</dbReference>
<feature type="domain" description="Lipoxygenase" evidence="5">
    <location>
        <begin position="1"/>
        <end position="138"/>
    </location>
</feature>
<evidence type="ECO:0000259" key="5">
    <source>
        <dbReference type="PROSITE" id="PS51393"/>
    </source>
</evidence>
<sequence>MKCMIFNVVVERVWRTDEEFAREMLADLNPVVISRLQESPPKSNLDSPKYGNQHSSIREEQVKPYMNGLNVKEALEQNKLYILDHHHIDAFLDTDKLNKHKNLCDPNPSVVSRRRNTETSSHRVESSQQTRRITRIDQ</sequence>
<dbReference type="OrthoDB" id="1434303at2759"/>
<dbReference type="GO" id="GO:0016702">
    <property type="term" value="F:oxidoreductase activity, acting on single donors with incorporation of molecular oxygen, incorporation of two atoms of oxygen"/>
    <property type="evidence" value="ECO:0007669"/>
    <property type="project" value="InterPro"/>
</dbReference>
<evidence type="ECO:0000256" key="2">
    <source>
        <dbReference type="ARBA" id="ARBA00022964"/>
    </source>
</evidence>